<organism evidence="6">
    <name type="scientific">Siphoviridae sp. ct8LX107</name>
    <dbReference type="NCBI Taxonomy" id="2826169"/>
    <lineage>
        <taxon>Viruses</taxon>
        <taxon>Duplodnaviria</taxon>
        <taxon>Heunggongvirae</taxon>
        <taxon>Uroviricota</taxon>
        <taxon>Caudoviricetes</taxon>
    </lineage>
</organism>
<dbReference type="Pfam" id="PF17289">
    <property type="entry name" value="Terminase_6C"/>
    <property type="match status" value="1"/>
</dbReference>
<evidence type="ECO:0000313" key="6">
    <source>
        <dbReference type="EMBL" id="DAE21010.1"/>
    </source>
</evidence>
<accession>A0A8S5QPT3</accession>
<keyword evidence="2" id="KW-0547">Nucleotide-binding</keyword>
<dbReference type="InterPro" id="IPR027417">
    <property type="entry name" value="P-loop_NTPase"/>
</dbReference>
<reference evidence="6" key="1">
    <citation type="journal article" date="2021" name="Proc. Natl. Acad. Sci. U.S.A.">
        <title>A Catalog of Tens of Thousands of Viruses from Human Metagenomes Reveals Hidden Associations with Chronic Diseases.</title>
        <authorList>
            <person name="Tisza M.J."/>
            <person name="Buck C.B."/>
        </authorList>
    </citation>
    <scope>NUCLEOTIDE SEQUENCE</scope>
    <source>
        <strain evidence="6">Ct8LX107</strain>
    </source>
</reference>
<sequence length="448" mass="51634">MLTPKTLTRHAKRYMAMKTRKYVPVFSQKHLSYIRACRKNMYNIAEGAVRAGKTVDNVFAFCTELETCPDKIHLASASTSPTAKLNIGDCNGMGIEAQFRGRCTWGKYRGNDCIRVRTKTGEKIVIFAGAGKADSFKRIRGNSYGMWIATEVNLHHESFIQEAFNRTAAAKLRKFFWDLNPSAPNSPIYEKYIDLYRIKQERGELPGGCNYELFLMRDNATISDERFAEIVAQYDPHSVWYKRDIEGKRVSAEGMIYPGYSSALETPFTPPRWRDVFISIDYGTQNAFAALLWGKSEGVWHIFREYRYSGRDTQVQKTDEDYVRDMERFVSESLPEDQQRGVMTIIDPSAASFIAALRRSRLAFRVRKADNDVLDGIRDVAVCMQRGDVRIFDNLPELRKEFDGYVWDDKADDKPIKVNDHLMDALRYGVRTMRLVKPKEEYKSPFFA</sequence>
<proteinExistence type="predicted"/>
<evidence type="ECO:0000256" key="3">
    <source>
        <dbReference type="ARBA" id="ARBA00022840"/>
    </source>
</evidence>
<keyword evidence="3" id="KW-0067">ATP-binding</keyword>
<evidence type="ECO:0000256" key="4">
    <source>
        <dbReference type="ARBA" id="ARBA00023219"/>
    </source>
</evidence>
<dbReference type="EMBL" id="BK015706">
    <property type="protein sequence ID" value="DAE21010.1"/>
    <property type="molecule type" value="Genomic_DNA"/>
</dbReference>
<evidence type="ECO:0000256" key="2">
    <source>
        <dbReference type="ARBA" id="ARBA00022741"/>
    </source>
</evidence>
<dbReference type="InterPro" id="IPR035421">
    <property type="entry name" value="Terminase_6C"/>
</dbReference>
<protein>
    <submittedName>
        <fullName evidence="6">Large terminase</fullName>
    </submittedName>
</protein>
<keyword evidence="1" id="KW-1188">Viral release from host cell</keyword>
<evidence type="ECO:0000256" key="1">
    <source>
        <dbReference type="ARBA" id="ARBA00022612"/>
    </source>
</evidence>
<dbReference type="Gene3D" id="3.30.420.280">
    <property type="match status" value="1"/>
</dbReference>
<name>A0A8S5QPT3_9CAUD</name>
<keyword evidence="4" id="KW-0231">Viral genome packaging</keyword>
<evidence type="ECO:0000259" key="5">
    <source>
        <dbReference type="Pfam" id="PF17289"/>
    </source>
</evidence>
<dbReference type="Gene3D" id="3.40.50.300">
    <property type="entry name" value="P-loop containing nucleotide triphosphate hydrolases"/>
    <property type="match status" value="1"/>
</dbReference>
<dbReference type="GO" id="GO:0005524">
    <property type="term" value="F:ATP binding"/>
    <property type="evidence" value="ECO:0007669"/>
    <property type="project" value="UniProtKB-KW"/>
</dbReference>
<feature type="domain" description="Terminase large subunit gp17-like C-terminal" evidence="5">
    <location>
        <begin position="281"/>
        <end position="429"/>
    </location>
</feature>